<comment type="caution">
    <text evidence="1">The sequence shown here is derived from an EMBL/GenBank/DDBJ whole genome shotgun (WGS) entry which is preliminary data.</text>
</comment>
<protein>
    <recommendedName>
        <fullName evidence="3">Leucine-rich repeat domain-containing protein</fullName>
    </recommendedName>
</protein>
<evidence type="ECO:0000313" key="2">
    <source>
        <dbReference type="Proteomes" id="UP000027178"/>
    </source>
</evidence>
<evidence type="ECO:0000313" key="1">
    <source>
        <dbReference type="EMBL" id="KDN88059.1"/>
    </source>
</evidence>
<organism evidence="1 2">
    <name type="scientific">Kitasatospora cheerisanensis KCTC 2395</name>
    <dbReference type="NCBI Taxonomy" id="1348663"/>
    <lineage>
        <taxon>Bacteria</taxon>
        <taxon>Bacillati</taxon>
        <taxon>Actinomycetota</taxon>
        <taxon>Actinomycetes</taxon>
        <taxon>Kitasatosporales</taxon>
        <taxon>Streptomycetaceae</taxon>
        <taxon>Kitasatospora</taxon>
    </lineage>
</organism>
<dbReference type="PATRIC" id="fig|1348663.4.peg.117"/>
<dbReference type="EMBL" id="JNBY01000007">
    <property type="protein sequence ID" value="KDN88059.1"/>
    <property type="molecule type" value="Genomic_DNA"/>
</dbReference>
<dbReference type="Gene3D" id="3.80.10.10">
    <property type="entry name" value="Ribonuclease Inhibitor"/>
    <property type="match status" value="1"/>
</dbReference>
<reference evidence="1 2" key="1">
    <citation type="submission" date="2014-05" db="EMBL/GenBank/DDBJ databases">
        <title>Draft Genome Sequence of Kitasatospora cheerisanensis KCTC 2395.</title>
        <authorList>
            <person name="Nam D.H."/>
        </authorList>
    </citation>
    <scope>NUCLEOTIDE SEQUENCE [LARGE SCALE GENOMIC DNA]</scope>
    <source>
        <strain evidence="1 2">KCTC 2395</strain>
    </source>
</reference>
<dbReference type="InterPro" id="IPR032675">
    <property type="entry name" value="LRR_dom_sf"/>
</dbReference>
<name>A0A066Z744_9ACTN</name>
<gene>
    <name evidence="1" type="ORF">KCH_01360</name>
</gene>
<dbReference type="HOGENOM" id="CLU_1150517_0_0_11"/>
<accession>A0A066Z744</accession>
<dbReference type="AlphaFoldDB" id="A0A066Z744"/>
<dbReference type="SUPFAM" id="SSF52058">
    <property type="entry name" value="L domain-like"/>
    <property type="match status" value="1"/>
</dbReference>
<dbReference type="eggNOG" id="COG4886">
    <property type="taxonomic scope" value="Bacteria"/>
</dbReference>
<evidence type="ECO:0008006" key="3">
    <source>
        <dbReference type="Google" id="ProtNLM"/>
    </source>
</evidence>
<keyword evidence="2" id="KW-1185">Reference proteome</keyword>
<dbReference type="Proteomes" id="UP000027178">
    <property type="component" value="Unassembled WGS sequence"/>
</dbReference>
<sequence>MFSNGFAGMGGDDEQPVVDRCRCLPVGKSPQRVRFHRERQDTSAPGWLRLLELVEEAAADGREEFRPLTELTAEQRRQVVTLPASIGTLTAVRKLVLYRSNLVRLPAEIGRMRSLEVFELYTSHRLHWFPYELARLPALRGSTVSTRALYGNEKYRPGFPALPGPVDGPVDLAALDPGVRGATEVRACSVCDGPVVELRQGWISLHTSGHDVLPLLVNACSDACLASLPAPPEGYLPGWHRGGPEVVQPSREW</sequence>
<dbReference type="RefSeq" id="WP_244305057.1">
    <property type="nucleotide sequence ID" value="NZ_KK853997.1"/>
</dbReference>
<proteinExistence type="predicted"/>